<gene>
    <name evidence="2" type="ORF">Q9L42_007645</name>
</gene>
<dbReference type="SUPFAM" id="SSF56925">
    <property type="entry name" value="OMPA-like"/>
    <property type="match status" value="1"/>
</dbReference>
<dbReference type="InterPro" id="IPR011250">
    <property type="entry name" value="OMP/PagP_B-barrel"/>
</dbReference>
<feature type="chain" id="PRO_5043761699" evidence="1">
    <location>
        <begin position="24"/>
        <end position="236"/>
    </location>
</feature>
<dbReference type="Pfam" id="PF10677">
    <property type="entry name" value="DUF2490"/>
    <property type="match status" value="1"/>
</dbReference>
<name>A0AAU7NYD5_9GAMM</name>
<dbReference type="RefSeq" id="WP_305909037.1">
    <property type="nucleotide sequence ID" value="NZ_CP157743.1"/>
</dbReference>
<feature type="signal peptide" evidence="1">
    <location>
        <begin position="1"/>
        <end position="23"/>
    </location>
</feature>
<dbReference type="EMBL" id="CP157743">
    <property type="protein sequence ID" value="XBS21988.1"/>
    <property type="molecule type" value="Genomic_DNA"/>
</dbReference>
<evidence type="ECO:0000313" key="2">
    <source>
        <dbReference type="EMBL" id="XBS21988.1"/>
    </source>
</evidence>
<reference evidence="2 3" key="1">
    <citation type="journal article" date="2024" name="Microbiology">
        <title>Methylomarinum rosea sp. nov., a novel halophilic methanotrophic bacterium from the hypersaline Lake Elton.</title>
        <authorList>
            <person name="Suleimanov R.Z."/>
            <person name="Oshkin I.Y."/>
            <person name="Danilova O.V."/>
            <person name="Suzina N.E."/>
            <person name="Dedysh S.N."/>
        </authorList>
    </citation>
    <scope>NUCLEOTIDE SEQUENCE [LARGE SCALE GENOMIC DNA]</scope>
    <source>
        <strain evidence="2 3">Ch1-1</strain>
    </source>
</reference>
<proteinExistence type="predicted"/>
<dbReference type="AlphaFoldDB" id="A0AAU7NYD5"/>
<keyword evidence="1" id="KW-0732">Signal</keyword>
<dbReference type="KEGG" id="mech:Q9L42_007645"/>
<protein>
    <submittedName>
        <fullName evidence="2">DUF2490 domain-containing protein</fullName>
    </submittedName>
</protein>
<sequence>MKKLTKTLIATTLLLSQPLKASAADDDDMFGVWGSLTLHGDFKFLSPDLDKFHWTVMNQSRTREDSPDGSRFTENLLFSQVGYQVNKQASLWLGYTHDWIHPLNKASYQESRPYVDFVWKQPFGDFKLTSRTRMEDRINQSTGNEGYRARQLLQINHPLAFMNGLSAYAGEEVMFYMNKTDWGKRGFTENRIFGGLSYQLTDHAGVDLGYMGQYVDNPSGNNLFTHNLQANVNYRF</sequence>
<evidence type="ECO:0000313" key="3">
    <source>
        <dbReference type="Proteomes" id="UP001225378"/>
    </source>
</evidence>
<evidence type="ECO:0000256" key="1">
    <source>
        <dbReference type="SAM" id="SignalP"/>
    </source>
</evidence>
<organism evidence="2 3">
    <name type="scientific">Methylomarinum roseum</name>
    <dbReference type="NCBI Taxonomy" id="3067653"/>
    <lineage>
        <taxon>Bacteria</taxon>
        <taxon>Pseudomonadati</taxon>
        <taxon>Pseudomonadota</taxon>
        <taxon>Gammaproteobacteria</taxon>
        <taxon>Methylococcales</taxon>
        <taxon>Methylococcaceae</taxon>
        <taxon>Methylomarinum</taxon>
    </lineage>
</organism>
<dbReference type="Proteomes" id="UP001225378">
    <property type="component" value="Chromosome"/>
</dbReference>
<keyword evidence="3" id="KW-1185">Reference proteome</keyword>
<dbReference type="InterPro" id="IPR019619">
    <property type="entry name" value="DUF2490"/>
</dbReference>
<accession>A0AAU7NYD5</accession>